<proteinExistence type="predicted"/>
<organism evidence="1">
    <name type="scientific">Anguilla anguilla</name>
    <name type="common">European freshwater eel</name>
    <name type="synonym">Muraena anguilla</name>
    <dbReference type="NCBI Taxonomy" id="7936"/>
    <lineage>
        <taxon>Eukaryota</taxon>
        <taxon>Metazoa</taxon>
        <taxon>Chordata</taxon>
        <taxon>Craniata</taxon>
        <taxon>Vertebrata</taxon>
        <taxon>Euteleostomi</taxon>
        <taxon>Actinopterygii</taxon>
        <taxon>Neopterygii</taxon>
        <taxon>Teleostei</taxon>
        <taxon>Anguilliformes</taxon>
        <taxon>Anguillidae</taxon>
        <taxon>Anguilla</taxon>
    </lineage>
</organism>
<dbReference type="AlphaFoldDB" id="A0A0E9RGX5"/>
<accession>A0A0E9RGX5</accession>
<protein>
    <submittedName>
        <fullName evidence="1">Uncharacterized protein</fullName>
    </submittedName>
</protein>
<evidence type="ECO:0000313" key="1">
    <source>
        <dbReference type="EMBL" id="JAH28386.1"/>
    </source>
</evidence>
<reference evidence="1" key="2">
    <citation type="journal article" date="2015" name="Fish Shellfish Immunol.">
        <title>Early steps in the European eel (Anguilla anguilla)-Vibrio vulnificus interaction in the gills: Role of the RtxA13 toxin.</title>
        <authorList>
            <person name="Callol A."/>
            <person name="Pajuelo D."/>
            <person name="Ebbesson L."/>
            <person name="Teles M."/>
            <person name="MacKenzie S."/>
            <person name="Amaro C."/>
        </authorList>
    </citation>
    <scope>NUCLEOTIDE SEQUENCE</scope>
</reference>
<reference evidence="1" key="1">
    <citation type="submission" date="2014-11" db="EMBL/GenBank/DDBJ databases">
        <authorList>
            <person name="Amaro Gonzalez C."/>
        </authorList>
    </citation>
    <scope>NUCLEOTIDE SEQUENCE</scope>
</reference>
<dbReference type="EMBL" id="GBXM01080191">
    <property type="protein sequence ID" value="JAH28386.1"/>
    <property type="molecule type" value="Transcribed_RNA"/>
</dbReference>
<name>A0A0E9RGX5_ANGAN</name>
<sequence length="54" mass="6570">MLKKRVQVWLWLAWMQKKRLIVLVGYFYMKRLVSMKIKFGVLKLSIMSLQLGLR</sequence>